<dbReference type="InterPro" id="IPR032675">
    <property type="entry name" value="LRR_dom_sf"/>
</dbReference>
<dbReference type="OMA" id="RINCECT"/>
<dbReference type="eggNOG" id="ENOG502S9V5">
    <property type="taxonomic scope" value="Eukaryota"/>
</dbReference>
<dbReference type="HOGENOM" id="CLU_1158676_0_0_1"/>
<keyword evidence="3" id="KW-0472">Membrane</keyword>
<keyword evidence="5" id="KW-1185">Reference proteome</keyword>
<keyword evidence="3" id="KW-0812">Transmembrane</keyword>
<keyword evidence="1" id="KW-0433">Leucine-rich repeat</keyword>
<evidence type="ECO:0000313" key="4">
    <source>
        <dbReference type="Ensembl" id="ENSLACP00000018549.1"/>
    </source>
</evidence>
<reference evidence="4" key="2">
    <citation type="submission" date="2025-08" db="UniProtKB">
        <authorList>
            <consortium name="Ensembl"/>
        </authorList>
    </citation>
    <scope>IDENTIFICATION</scope>
</reference>
<dbReference type="Gene3D" id="3.80.10.10">
    <property type="entry name" value="Ribonuclease Inhibitor"/>
    <property type="match status" value="1"/>
</dbReference>
<dbReference type="InParanoid" id="H3B9H8"/>
<evidence type="ECO:0008006" key="6">
    <source>
        <dbReference type="Google" id="ProtNLM"/>
    </source>
</evidence>
<dbReference type="GeneTree" id="ENSGT00950000185433"/>
<dbReference type="SMART" id="SM00369">
    <property type="entry name" value="LRR_TYP"/>
    <property type="match status" value="3"/>
</dbReference>
<keyword evidence="3" id="KW-1133">Transmembrane helix</keyword>
<evidence type="ECO:0000256" key="3">
    <source>
        <dbReference type="SAM" id="Phobius"/>
    </source>
</evidence>
<dbReference type="InterPro" id="IPR039243">
    <property type="entry name" value="LRRC25"/>
</dbReference>
<evidence type="ECO:0000313" key="5">
    <source>
        <dbReference type="Proteomes" id="UP000008672"/>
    </source>
</evidence>
<sequence>GSLGWDVNLEVLILKNSNISSIINSDSHQLSQLTELDLSYNKLQSLPKEFLSQANSLKNLSLQHNKLKELPSGFLKSSSGLTVLSLEGNPLASIPMSVLRLREVMFTVDCKCDIVGNVIQACKGASISNCTVEQLHCLTVSGKKENGMSYYKQNCQGSSPLVLYISIPLVVVTLGIIIGLIIFCRKRKSANINPPSGGKQDMNAMGPYGQPRYESTAGISGHPGQQKVPLQHKDYENVLI</sequence>
<name>H3B9H8_LATCH</name>
<protein>
    <recommendedName>
        <fullName evidence="6">Leucine rich repeat containing 25</fullName>
    </recommendedName>
</protein>
<dbReference type="Bgee" id="ENSLACG00000016331">
    <property type="expression patterns" value="Expressed in pelvic fin"/>
</dbReference>
<dbReference type="STRING" id="7897.ENSLACP00000018549"/>
<accession>H3B9H8</accession>
<proteinExistence type="predicted"/>
<reference evidence="5" key="1">
    <citation type="submission" date="2011-08" db="EMBL/GenBank/DDBJ databases">
        <title>The draft genome of Latimeria chalumnae.</title>
        <authorList>
            <person name="Di Palma F."/>
            <person name="Alfoldi J."/>
            <person name="Johnson J."/>
            <person name="Berlin A."/>
            <person name="Gnerre S."/>
            <person name="Jaffe D."/>
            <person name="MacCallum I."/>
            <person name="Young S."/>
            <person name="Walker B.J."/>
            <person name="Lander E."/>
            <person name="Lindblad-Toh K."/>
        </authorList>
    </citation>
    <scope>NUCLEOTIDE SEQUENCE [LARGE SCALE GENOMIC DNA]</scope>
    <source>
        <strain evidence="5">Wild caught</strain>
    </source>
</reference>
<evidence type="ECO:0000256" key="2">
    <source>
        <dbReference type="ARBA" id="ARBA00022737"/>
    </source>
</evidence>
<dbReference type="SMART" id="SM00364">
    <property type="entry name" value="LRR_BAC"/>
    <property type="match status" value="3"/>
</dbReference>
<dbReference type="EMBL" id="AFYH01045585">
    <property type="status" value="NOT_ANNOTATED_CDS"/>
    <property type="molecule type" value="Genomic_DNA"/>
</dbReference>
<dbReference type="AlphaFoldDB" id="H3B9H8"/>
<dbReference type="Pfam" id="PF13855">
    <property type="entry name" value="LRR_8"/>
    <property type="match status" value="1"/>
</dbReference>
<dbReference type="Ensembl" id="ENSLACT00000018682.1">
    <property type="protein sequence ID" value="ENSLACP00000018549.1"/>
    <property type="gene ID" value="ENSLACG00000016331.1"/>
</dbReference>
<organism evidence="4 5">
    <name type="scientific">Latimeria chalumnae</name>
    <name type="common">Coelacanth</name>
    <dbReference type="NCBI Taxonomy" id="7897"/>
    <lineage>
        <taxon>Eukaryota</taxon>
        <taxon>Metazoa</taxon>
        <taxon>Chordata</taxon>
        <taxon>Craniata</taxon>
        <taxon>Vertebrata</taxon>
        <taxon>Euteleostomi</taxon>
        <taxon>Coelacanthiformes</taxon>
        <taxon>Coelacanthidae</taxon>
        <taxon>Latimeria</taxon>
    </lineage>
</organism>
<dbReference type="PROSITE" id="PS51450">
    <property type="entry name" value="LRR"/>
    <property type="match status" value="2"/>
</dbReference>
<dbReference type="PANTHER" id="PTHR20878:SF0">
    <property type="entry name" value="LEUCINE-RICH REPEAT-CONTAINING PROTEIN 25"/>
    <property type="match status" value="1"/>
</dbReference>
<dbReference type="PANTHER" id="PTHR20878">
    <property type="entry name" value="LEUCINE-RICH REPEAT CONTAINING PROTEIN 25"/>
    <property type="match status" value="1"/>
</dbReference>
<keyword evidence="2" id="KW-0677">Repeat</keyword>
<evidence type="ECO:0000256" key="1">
    <source>
        <dbReference type="ARBA" id="ARBA00022614"/>
    </source>
</evidence>
<reference evidence="4" key="3">
    <citation type="submission" date="2025-09" db="UniProtKB">
        <authorList>
            <consortium name="Ensembl"/>
        </authorList>
    </citation>
    <scope>IDENTIFICATION</scope>
</reference>
<dbReference type="InterPro" id="IPR001611">
    <property type="entry name" value="Leu-rich_rpt"/>
</dbReference>
<dbReference type="InterPro" id="IPR003591">
    <property type="entry name" value="Leu-rich_rpt_typical-subtyp"/>
</dbReference>
<dbReference type="Proteomes" id="UP000008672">
    <property type="component" value="Unassembled WGS sequence"/>
</dbReference>
<dbReference type="SUPFAM" id="SSF52058">
    <property type="entry name" value="L domain-like"/>
    <property type="match status" value="1"/>
</dbReference>
<feature type="transmembrane region" description="Helical" evidence="3">
    <location>
        <begin position="161"/>
        <end position="183"/>
    </location>
</feature>